<evidence type="ECO:0000313" key="3">
    <source>
        <dbReference type="EMBL" id="AEB95029.1"/>
    </source>
</evidence>
<dbReference type="InterPro" id="IPR029044">
    <property type="entry name" value="Nucleotide-diphossugar_trans"/>
</dbReference>
<dbReference type="AlphaFoldDB" id="F4G2I1"/>
<dbReference type="InterPro" id="IPR005908">
    <property type="entry name" value="G1P_thy_trans_l"/>
</dbReference>
<dbReference type="InterPro" id="IPR005835">
    <property type="entry name" value="NTP_transferase_dom"/>
</dbReference>
<keyword evidence="4" id="KW-1185">Reference proteome</keyword>
<gene>
    <name evidence="3" type="ordered locus">Mcup_0924</name>
</gene>
<dbReference type="eggNOG" id="arCOG00667">
    <property type="taxonomic scope" value="Archaea"/>
</dbReference>
<dbReference type="Pfam" id="PF00483">
    <property type="entry name" value="NTP_transferase"/>
    <property type="match status" value="1"/>
</dbReference>
<dbReference type="SUPFAM" id="SSF53448">
    <property type="entry name" value="Nucleotide-diphospho-sugar transferases"/>
    <property type="match status" value="1"/>
</dbReference>
<feature type="domain" description="Mannose-1-phosphate guanyltransferase C-terminal" evidence="2">
    <location>
        <begin position="275"/>
        <end position="338"/>
    </location>
</feature>
<dbReference type="Gene3D" id="2.160.10.10">
    <property type="entry name" value="Hexapeptide repeat proteins"/>
    <property type="match status" value="1"/>
</dbReference>
<dbReference type="EMBL" id="CP002656">
    <property type="protein sequence ID" value="AEB95029.1"/>
    <property type="molecule type" value="Genomic_DNA"/>
</dbReference>
<dbReference type="KEGG" id="mcn:Mcup_0924"/>
<dbReference type="Gene3D" id="3.90.550.10">
    <property type="entry name" value="Spore Coat Polysaccharide Biosynthesis Protein SpsA, Chain A"/>
    <property type="match status" value="1"/>
</dbReference>
<evidence type="ECO:0000259" key="2">
    <source>
        <dbReference type="Pfam" id="PF25087"/>
    </source>
</evidence>
<feature type="domain" description="Nucleotidyl transferase" evidence="1">
    <location>
        <begin position="2"/>
        <end position="236"/>
    </location>
</feature>
<evidence type="ECO:0000313" key="4">
    <source>
        <dbReference type="Proteomes" id="UP000007812"/>
    </source>
</evidence>
<dbReference type="STRING" id="1006006.Mcup_0924"/>
<name>F4G2I1_METCR</name>
<protein>
    <submittedName>
        <fullName evidence="3">Glucose-1-phosphate thymidyltransferase</fullName>
    </submittedName>
</protein>
<proteinExistence type="predicted"/>
<dbReference type="GO" id="GO:0016740">
    <property type="term" value="F:transferase activity"/>
    <property type="evidence" value="ECO:0007669"/>
    <property type="project" value="UniProtKB-KW"/>
</dbReference>
<dbReference type="Proteomes" id="UP000007812">
    <property type="component" value="Chromosome"/>
</dbReference>
<dbReference type="CDD" id="cd04189">
    <property type="entry name" value="G1P_TT_long"/>
    <property type="match status" value="1"/>
</dbReference>
<sequence length="358" mass="39842">MLGGGLGTRLRPLTYTGNKHTLPIANKPMIIYALDNLVNAGINDILVIIGPLKEGITEIIDNEIKNNEKYNSVKVNYVEQKDPLGIAHAITVSENLLGDDYFVVHLGDNLFQYGINRFIDTLIERKPDVVIGVTEVKDPRPYGVLVMKDGKPVKLVEKPKEPISNLAVVGVYAFSPEVHKYTKKLKPSWRGEYEITDLIQLMLDDGRRVEVVKVEGWWKDTGKIDDLLDANQLILDSTIRQSVNTDKIHESAKIEGRVFVDEGTTIKENVRVRGPAIIGKNCVIGPNVYIGPYTSIGDECKLANVDIENSIVMRNTNIENITHRISDSIIGNYCTITNSSGKPNSIRIIVGDRSQIKL</sequence>
<evidence type="ECO:0000259" key="1">
    <source>
        <dbReference type="Pfam" id="PF00483"/>
    </source>
</evidence>
<dbReference type="InterPro" id="IPR056729">
    <property type="entry name" value="GMPPB_C"/>
</dbReference>
<organism evidence="3 4">
    <name type="scientific">Metallosphaera cuprina (strain Ar-4)</name>
    <dbReference type="NCBI Taxonomy" id="1006006"/>
    <lineage>
        <taxon>Archaea</taxon>
        <taxon>Thermoproteota</taxon>
        <taxon>Thermoprotei</taxon>
        <taxon>Sulfolobales</taxon>
        <taxon>Sulfolobaceae</taxon>
        <taxon>Metallosphaera</taxon>
    </lineage>
</organism>
<dbReference type="Pfam" id="PF25087">
    <property type="entry name" value="GMPPB_C"/>
    <property type="match status" value="1"/>
</dbReference>
<dbReference type="NCBIfam" id="TIGR01208">
    <property type="entry name" value="rmlA_long"/>
    <property type="match status" value="1"/>
</dbReference>
<dbReference type="HOGENOM" id="CLU_029499_0_1_2"/>
<reference evidence="3 4" key="1">
    <citation type="journal article" date="2011" name="J. Bacteriol.">
        <title>Complete genome sequence of Metallosphaera cuprina, a metal sulfide-oxidizing archaeon from a hot spring.</title>
        <authorList>
            <person name="Liu L.J."/>
            <person name="You X.Y."/>
            <person name="Zheng H."/>
            <person name="Wang S."/>
            <person name="Jiang C.Y."/>
            <person name="Liu S.J."/>
        </authorList>
    </citation>
    <scope>NUCLEOTIDE SEQUENCE [LARGE SCALE GENOMIC DNA]</scope>
    <source>
        <strain evidence="3 4">Ar-4</strain>
    </source>
</reference>
<dbReference type="PATRIC" id="fig|1006006.8.peg.921"/>
<dbReference type="PANTHER" id="PTHR42883:SF2">
    <property type="entry name" value="THYMIDYLYLTRANSFERASE"/>
    <property type="match status" value="1"/>
</dbReference>
<accession>F4G2I1</accession>
<dbReference type="PANTHER" id="PTHR42883">
    <property type="entry name" value="GLUCOSE-1-PHOSPHATE THYMIDYLTRANSFERASE"/>
    <property type="match status" value="1"/>
</dbReference>